<feature type="transmembrane region" description="Helical" evidence="1">
    <location>
        <begin position="262"/>
        <end position="290"/>
    </location>
</feature>
<keyword evidence="3" id="KW-1185">Reference proteome</keyword>
<protein>
    <recommendedName>
        <fullName evidence="4">Transmembrane protein</fullName>
    </recommendedName>
</protein>
<proteinExistence type="predicted"/>
<evidence type="ECO:0000256" key="1">
    <source>
        <dbReference type="SAM" id="Phobius"/>
    </source>
</evidence>
<dbReference type="Proteomes" id="UP000327013">
    <property type="component" value="Chromosome 7"/>
</dbReference>
<keyword evidence="1" id="KW-0472">Membrane</keyword>
<organism evidence="2 3">
    <name type="scientific">Carpinus fangiana</name>
    <dbReference type="NCBI Taxonomy" id="176857"/>
    <lineage>
        <taxon>Eukaryota</taxon>
        <taxon>Viridiplantae</taxon>
        <taxon>Streptophyta</taxon>
        <taxon>Embryophyta</taxon>
        <taxon>Tracheophyta</taxon>
        <taxon>Spermatophyta</taxon>
        <taxon>Magnoliopsida</taxon>
        <taxon>eudicotyledons</taxon>
        <taxon>Gunneridae</taxon>
        <taxon>Pentapetalae</taxon>
        <taxon>rosids</taxon>
        <taxon>fabids</taxon>
        <taxon>Fagales</taxon>
        <taxon>Betulaceae</taxon>
        <taxon>Carpinus</taxon>
    </lineage>
</organism>
<keyword evidence="1" id="KW-0812">Transmembrane</keyword>
<dbReference type="OrthoDB" id="1908649at2759"/>
<evidence type="ECO:0008006" key="4">
    <source>
        <dbReference type="Google" id="ProtNLM"/>
    </source>
</evidence>
<feature type="transmembrane region" description="Helical" evidence="1">
    <location>
        <begin position="181"/>
        <end position="204"/>
    </location>
</feature>
<dbReference type="EMBL" id="CM017327">
    <property type="protein sequence ID" value="KAE8100495.1"/>
    <property type="molecule type" value="Genomic_DNA"/>
</dbReference>
<feature type="transmembrane region" description="Helical" evidence="1">
    <location>
        <begin position="224"/>
        <end position="242"/>
    </location>
</feature>
<sequence>MDRKQEDMQFLGLFGIFQEAYKIIFSWRKKFFTQIALTLILPLSFINLAHTEVSKLLFPNIIHNQIFSDEATPKYNNLSDFSITFWLFEAAYSTFAVFFSLLSIAAVVYTIACIYTGREVTFDKVMRGVPKIWKRLMLTCLSTFVAFFVYSIVAVILTLIFITVVYFVSTDYVAPVPIVLGILYAAGFVYMVIVLQLANVVTVLEDASGFHALSRSKALIKGKMGVSTILLLMFSISVWLVQVAFQKLVVDGGESLGLVNRVAVGITCLLLLFNLNLFWLAIGTVIYLVCKSYHHENIDKFALSDHLEAYLGEYVPLKTKDVQFEEFNV</sequence>
<reference evidence="2 3" key="1">
    <citation type="submission" date="2019-06" db="EMBL/GenBank/DDBJ databases">
        <title>A chromosomal-level reference genome of Carpinus fangiana (Coryloideae, Betulaceae).</title>
        <authorList>
            <person name="Yang X."/>
            <person name="Wang Z."/>
            <person name="Zhang L."/>
            <person name="Hao G."/>
            <person name="Liu J."/>
            <person name="Yang Y."/>
        </authorList>
    </citation>
    <scope>NUCLEOTIDE SEQUENCE [LARGE SCALE GENOMIC DNA]</scope>
    <source>
        <strain evidence="2">Cfa_2016G</strain>
        <tissue evidence="2">Leaf</tissue>
    </source>
</reference>
<dbReference type="PANTHER" id="PTHR33133">
    <property type="entry name" value="OS08G0107100 PROTEIN-RELATED"/>
    <property type="match status" value="1"/>
</dbReference>
<feature type="transmembrane region" description="Helical" evidence="1">
    <location>
        <begin position="136"/>
        <end position="169"/>
    </location>
</feature>
<dbReference type="AlphaFoldDB" id="A0A5N6RP13"/>
<feature type="transmembrane region" description="Helical" evidence="1">
    <location>
        <begin position="90"/>
        <end position="115"/>
    </location>
</feature>
<evidence type="ECO:0000313" key="2">
    <source>
        <dbReference type="EMBL" id="KAE8100495.1"/>
    </source>
</evidence>
<accession>A0A5N6RP13</accession>
<keyword evidence="1" id="KW-1133">Transmembrane helix</keyword>
<dbReference type="PANTHER" id="PTHR33133:SF51">
    <property type="entry name" value="THH1_TOM1_TOM3 DOMAIN-CONTAINING PROTEIN"/>
    <property type="match status" value="1"/>
</dbReference>
<name>A0A5N6RP13_9ROSI</name>
<gene>
    <name evidence="2" type="ORF">FH972_018391</name>
</gene>
<feature type="transmembrane region" description="Helical" evidence="1">
    <location>
        <begin position="31"/>
        <end position="50"/>
    </location>
</feature>
<evidence type="ECO:0000313" key="3">
    <source>
        <dbReference type="Proteomes" id="UP000327013"/>
    </source>
</evidence>